<comment type="subcellular location">
    <subcellularLocation>
        <location evidence="1">Cytoplasm</location>
        <location evidence="1">Cytoskeleton</location>
    </subcellularLocation>
</comment>
<feature type="coiled-coil region" evidence="8">
    <location>
        <begin position="1536"/>
        <end position="1563"/>
    </location>
</feature>
<dbReference type="InterPro" id="IPR018159">
    <property type="entry name" value="Spectrin/alpha-actinin"/>
</dbReference>
<dbReference type="FunFam" id="1.20.58.60:FF:000011">
    <property type="entry name" value="Spectrin beta chain"/>
    <property type="match status" value="1"/>
</dbReference>
<name>A0A3P8WDI8_CYNSE</name>
<dbReference type="FunFam" id="1.20.58.60:FF:000158">
    <property type="entry name" value="Spectrin beta chain"/>
    <property type="match status" value="1"/>
</dbReference>
<evidence type="ECO:0000256" key="5">
    <source>
        <dbReference type="ARBA" id="ARBA00022737"/>
    </source>
</evidence>
<evidence type="ECO:0000313" key="11">
    <source>
        <dbReference type="Ensembl" id="ENSCSEP00000023696.1"/>
    </source>
</evidence>
<dbReference type="InterPro" id="IPR041681">
    <property type="entry name" value="PH_9"/>
</dbReference>
<dbReference type="InterPro" id="IPR001605">
    <property type="entry name" value="PH_dom-spectrin-type"/>
</dbReference>
<evidence type="ECO:0000256" key="6">
    <source>
        <dbReference type="ARBA" id="ARBA00023203"/>
    </source>
</evidence>
<feature type="domain" description="Pleckstrin homology" evidence="10">
    <location>
        <begin position="1793"/>
        <end position="1875"/>
    </location>
</feature>
<keyword evidence="5" id="KW-0677">Repeat</keyword>
<feature type="coiled-coil region" evidence="8">
    <location>
        <begin position="691"/>
        <end position="725"/>
    </location>
</feature>
<dbReference type="Ensembl" id="ENSCSET00000024006.1">
    <property type="protein sequence ID" value="ENSCSEP00000023696.1"/>
    <property type="gene ID" value="ENSCSEG00000015085.1"/>
</dbReference>
<dbReference type="FunFam" id="1.20.58.60:FF:000028">
    <property type="entry name" value="Spectrin beta chain"/>
    <property type="match status" value="1"/>
</dbReference>
<evidence type="ECO:0000256" key="1">
    <source>
        <dbReference type="ARBA" id="ARBA00004245"/>
    </source>
</evidence>
<dbReference type="InterPro" id="IPR011993">
    <property type="entry name" value="PH-like_dom_sf"/>
</dbReference>
<dbReference type="GO" id="GO:0005200">
    <property type="term" value="F:structural constituent of cytoskeleton"/>
    <property type="evidence" value="ECO:0007669"/>
    <property type="project" value="InterPro"/>
</dbReference>
<evidence type="ECO:0000256" key="4">
    <source>
        <dbReference type="ARBA" id="ARBA00022490"/>
    </source>
</evidence>
<dbReference type="InterPro" id="IPR016343">
    <property type="entry name" value="Spectrin_bsu"/>
</dbReference>
<dbReference type="FunFam" id="1.20.58.60:FF:000019">
    <property type="entry name" value="Spectrin beta chain"/>
    <property type="match status" value="1"/>
</dbReference>
<dbReference type="FunFam" id="1.20.58.60:FF:000059">
    <property type="entry name" value="Spectrin beta chain"/>
    <property type="match status" value="1"/>
</dbReference>
<sequence>MKALKVEGKRIGKVLDQAIETEKMIEKYESLASELLEWIEQTIIILNNRKFANSLVGVQQQLQAFNTYRTVEKPPKFTEKGNLEVLLFTIQSKMRANNQKVFTPREGKLISDINKAWERLEKAEHERELALRTELIRQEKLEQLARRFDRKAAMRETWLSENQRLVSQDNFGYDLQAVEAATKKHEAIETDIAAYEERVQAVVSVAKELEAEQYHDIKRITARKENVLRLWDYLLELLKARRQRLEQNLGLQRVFQEMLYVMDWMDEMKMLLLSQDYGKHLLGVEDLLQKHALVEADIGIRADRVKSVNMDFTEATNSYKPCDPQIIRDRVAHLEFCYQELCQLAAERRARLEESRRLWKFFWEMAEEEGWIREKEQILSSEDYGKDLTGALRLLSQHKAFEDEMTGRAAHLQQTIKQGADLVADNHFGAEKIKERIQDIQEQWAALERLSAVRKARLQEACNQHQFQADANDIDTWMLDVLRIVSSVDVGHDEFSAQTLVKKHKDSRLLPPEKANSEDIQNRLAGIEERYKEVVELTRLRKQALQDALALYKMLSEANACEVWIDEKEQWLNSMEIPEKLEDLEVVQHRFESLEPEMNSQASRVAVVNQVARQLIHSGHPSEKEIKAQQDKLNTRWSQFRDLVDQKKDNLNSALGIQNYHLECNETKSWIKEKTKVIESTQELGNDLAGVMALQRKLTGMERDLAAIEDKLDDLGKEANRLASEHPDQSDAIKGRVTEISGDTMKNREESLGEASKLQQFLRDLDDFQSWLSRTQTVIASEDMPNTMAEAEKLLAQHEGIKNEIRNYEEDYQKMRDMGEMVTQGQTDAQYMFLRQRLQALDTGWNELHKMWENRQNLLSQSHAYQLFLRDTKQAEAFLNNQEYVLAHTEMPTTLEGAEAAIKKQEDFMTTMDANEEKISGVMDAGRRLVADGNINADRIQEKVDSIDQRHKKNRAAACELLMRLKDNRDLQKFLQDCQELSLWINEKMLTAQDMSYDEARNLHSKWLKHQAFMAELQSNKEWMDKINKTLMAEKPDTESMVKEKLASLKTMWDDLESTTQTKAKCLFDANKAELFTQSCADLDKWLGNLEPQLHSDDYGKDLTSVNILLKKQQMLENQVEVRQKEVGELQRQSQALSQEGKGSEEVDGQRIIVETKFNSLQAPLQKRRENLMASREIHQFNRDVEDEILWVEERMPLAMSTDHGHNLQTVQLLIKKNQTLQKEIQGHQPRYDDIFERSHHVLKKDGPMAEQIGQRLSDFRSLWDQIKKETEKRHERLNQAHQAQQYFFDAAEVEAWMSEQELYMMSEEKAKDEQSSVSMLKKHQILEQAVEDYADTVHQLSITSRGLVSDGHPESERISMRQSQVDKLYAGLKDLSEERRGKLDERFRLFQLNREVDDLEQWIAEREVVAGSHELGQDYEHVTMLQERFREFARDTGNIGQERVDAVNRLADELINGGHTDAATIAEWKDGLNEAWADLLELIDTRTQILAASYELHKFYHDAKEILNRILDKHKKLPDELGRDQNTVETLQRMHSAFENDIQALGTQVRQLQEDAVRLQSAYAGDKADDIQKREGEVLDAWKKLLEAVEGRRVKLLDTGDKFRFFSLVRDLMLWMEDVIRLIEAQEKPRDVSSVELLMNNHQGIKAEIDARNDSFSTCIELGKTLLSRKHYAADEIKEKLLQLTDKRKEMIDKWEDRWEWLRLVLEVHQFSRDAGVAESWLLGQEPYLSSREIGQNVDEVEKLIKRHEAFEKSAATWEERFSALERLTTGKVSQAATLPVKSAEAPASQLEGILQRKHEWEGHNKKASSRSWNSVYCVINQHELGFYKDQKSAAQGIPFHGEIPVSLKNATCQVALEYKKKKHVFKLNMAASARAQTLPTSVSVTSATSESSPGKKEKEKEKRFSLFKKK</sequence>
<keyword evidence="4" id="KW-0963">Cytoplasm</keyword>
<dbReference type="OMA" id="XMLENQM"/>
<dbReference type="PANTHER" id="PTHR11915">
    <property type="entry name" value="SPECTRIN/FILAMIN RELATED CYTOSKELETAL PROTEIN"/>
    <property type="match status" value="1"/>
</dbReference>
<evidence type="ECO:0000256" key="7">
    <source>
        <dbReference type="ARBA" id="ARBA00023212"/>
    </source>
</evidence>
<reference evidence="11" key="2">
    <citation type="submission" date="2025-08" db="UniProtKB">
        <authorList>
            <consortium name="Ensembl"/>
        </authorList>
    </citation>
    <scope>IDENTIFICATION</scope>
</reference>
<dbReference type="Gene3D" id="2.30.29.30">
    <property type="entry name" value="Pleckstrin-homology domain (PH domain)/Phosphotyrosine-binding domain (PTB)"/>
    <property type="match status" value="1"/>
</dbReference>
<keyword evidence="8" id="KW-0175">Coiled coil</keyword>
<feature type="coiled-coil region" evidence="8">
    <location>
        <begin position="178"/>
        <end position="212"/>
    </location>
</feature>
<evidence type="ECO:0000259" key="10">
    <source>
        <dbReference type="Pfam" id="PF15410"/>
    </source>
</evidence>
<dbReference type="Proteomes" id="UP000265120">
    <property type="component" value="Chromosome 12"/>
</dbReference>
<accession>A0A3P8WDI8</accession>
<dbReference type="Pfam" id="PF00435">
    <property type="entry name" value="Spectrin"/>
    <property type="match status" value="17"/>
</dbReference>
<proteinExistence type="inferred from homology"/>
<dbReference type="FunFam" id="1.20.58.60:FF:000105">
    <property type="entry name" value="Spectrin beta chain"/>
    <property type="match status" value="1"/>
</dbReference>
<dbReference type="GeneTree" id="ENSGT00940000154864"/>
<evidence type="ECO:0000256" key="9">
    <source>
        <dbReference type="SAM" id="MobiDB-lite"/>
    </source>
</evidence>
<dbReference type="SUPFAM" id="SSF50729">
    <property type="entry name" value="PH domain-like"/>
    <property type="match status" value="1"/>
</dbReference>
<dbReference type="GO" id="GO:0016020">
    <property type="term" value="C:membrane"/>
    <property type="evidence" value="ECO:0007669"/>
    <property type="project" value="UniProtKB-ARBA"/>
</dbReference>
<dbReference type="FunFam" id="1.20.58.60:FF:000083">
    <property type="entry name" value="Spectrin beta chain"/>
    <property type="match status" value="1"/>
</dbReference>
<dbReference type="FunFam" id="1.20.58.60:FF:000099">
    <property type="entry name" value="Spectrin beta chain"/>
    <property type="match status" value="1"/>
</dbReference>
<feature type="region of interest" description="Disordered" evidence="9">
    <location>
        <begin position="1880"/>
        <end position="1912"/>
    </location>
</feature>
<evidence type="ECO:0000256" key="8">
    <source>
        <dbReference type="SAM" id="Coils"/>
    </source>
</evidence>
<feature type="coiled-coil region" evidence="8">
    <location>
        <begin position="791"/>
        <end position="818"/>
    </location>
</feature>
<dbReference type="SUPFAM" id="SSF46966">
    <property type="entry name" value="Spectrin repeat"/>
    <property type="match status" value="14"/>
</dbReference>
<protein>
    <submittedName>
        <fullName evidence="11">Spectrin beta, non-erythrocytic 1</fullName>
    </submittedName>
</protein>
<dbReference type="SMART" id="SM00150">
    <property type="entry name" value="SPEC"/>
    <property type="match status" value="17"/>
</dbReference>
<dbReference type="FunFam" id="1.20.58.60:FF:000153">
    <property type="entry name" value="Spectrin beta chain"/>
    <property type="match status" value="1"/>
</dbReference>
<dbReference type="GO" id="GO:0051693">
    <property type="term" value="P:actin filament capping"/>
    <property type="evidence" value="ECO:0007669"/>
    <property type="project" value="UniProtKB-KW"/>
</dbReference>
<reference evidence="11 12" key="1">
    <citation type="journal article" date="2014" name="Nat. Genet.">
        <title>Whole-genome sequence of a flatfish provides insights into ZW sex chromosome evolution and adaptation to a benthic lifestyle.</title>
        <authorList>
            <person name="Chen S."/>
            <person name="Zhang G."/>
            <person name="Shao C."/>
            <person name="Huang Q."/>
            <person name="Liu G."/>
            <person name="Zhang P."/>
            <person name="Song W."/>
            <person name="An N."/>
            <person name="Chalopin D."/>
            <person name="Volff J.N."/>
            <person name="Hong Y."/>
            <person name="Li Q."/>
            <person name="Sha Z."/>
            <person name="Zhou H."/>
            <person name="Xie M."/>
            <person name="Yu Q."/>
            <person name="Liu Y."/>
            <person name="Xiang H."/>
            <person name="Wang N."/>
            <person name="Wu K."/>
            <person name="Yang C."/>
            <person name="Zhou Q."/>
            <person name="Liao X."/>
            <person name="Yang L."/>
            <person name="Hu Q."/>
            <person name="Zhang J."/>
            <person name="Meng L."/>
            <person name="Jin L."/>
            <person name="Tian Y."/>
            <person name="Lian J."/>
            <person name="Yang J."/>
            <person name="Miao G."/>
            <person name="Liu S."/>
            <person name="Liang Z."/>
            <person name="Yan F."/>
            <person name="Li Y."/>
            <person name="Sun B."/>
            <person name="Zhang H."/>
            <person name="Zhang J."/>
            <person name="Zhu Y."/>
            <person name="Du M."/>
            <person name="Zhao Y."/>
            <person name="Schartl M."/>
            <person name="Tang Q."/>
            <person name="Wang J."/>
        </authorList>
    </citation>
    <scope>NUCLEOTIDE SEQUENCE</scope>
</reference>
<keyword evidence="12" id="KW-1185">Reference proteome</keyword>
<reference evidence="11" key="3">
    <citation type="submission" date="2025-09" db="UniProtKB">
        <authorList>
            <consortium name="Ensembl"/>
        </authorList>
    </citation>
    <scope>IDENTIFICATION</scope>
</reference>
<keyword evidence="6" id="KW-0009">Actin-binding</keyword>
<keyword evidence="7" id="KW-0206">Cytoskeleton</keyword>
<dbReference type="CDD" id="cd10571">
    <property type="entry name" value="PH_beta_spectrin"/>
    <property type="match status" value="1"/>
</dbReference>
<dbReference type="Pfam" id="PF15410">
    <property type="entry name" value="PH_9"/>
    <property type="match status" value="1"/>
</dbReference>
<evidence type="ECO:0000256" key="3">
    <source>
        <dbReference type="ARBA" id="ARBA00022467"/>
    </source>
</evidence>
<dbReference type="GO" id="GO:0005543">
    <property type="term" value="F:phospholipid binding"/>
    <property type="evidence" value="ECO:0007669"/>
    <property type="project" value="InterPro"/>
</dbReference>
<feature type="coiled-coil region" evidence="8">
    <location>
        <begin position="1113"/>
        <end position="1140"/>
    </location>
</feature>
<dbReference type="GO" id="GO:0003779">
    <property type="term" value="F:actin binding"/>
    <property type="evidence" value="ECO:0007669"/>
    <property type="project" value="UniProtKB-KW"/>
</dbReference>
<dbReference type="FunFam" id="1.20.58.60:FF:000018">
    <property type="entry name" value="Spectrin beta chain"/>
    <property type="match status" value="1"/>
</dbReference>
<dbReference type="STRING" id="244447.ENSCSEP00000023696"/>
<organism evidence="11 12">
    <name type="scientific">Cynoglossus semilaevis</name>
    <name type="common">Tongue sole</name>
    <dbReference type="NCBI Taxonomy" id="244447"/>
    <lineage>
        <taxon>Eukaryota</taxon>
        <taxon>Metazoa</taxon>
        <taxon>Chordata</taxon>
        <taxon>Craniata</taxon>
        <taxon>Vertebrata</taxon>
        <taxon>Euteleostomi</taxon>
        <taxon>Actinopterygii</taxon>
        <taxon>Neopterygii</taxon>
        <taxon>Teleostei</taxon>
        <taxon>Neoteleostei</taxon>
        <taxon>Acanthomorphata</taxon>
        <taxon>Carangaria</taxon>
        <taxon>Pleuronectiformes</taxon>
        <taxon>Pleuronectoidei</taxon>
        <taxon>Cynoglossidae</taxon>
        <taxon>Cynoglossinae</taxon>
        <taxon>Cynoglossus</taxon>
    </lineage>
</organism>
<keyword evidence="3" id="KW-0117">Actin capping</keyword>
<comment type="similarity">
    <text evidence="2">Belongs to the spectrin family.</text>
</comment>
<evidence type="ECO:0000256" key="2">
    <source>
        <dbReference type="ARBA" id="ARBA00006826"/>
    </source>
</evidence>
<dbReference type="PIRSF" id="PIRSF002297">
    <property type="entry name" value="Spectrin_beta_subunit"/>
    <property type="match status" value="1"/>
</dbReference>
<dbReference type="FunFam" id="1.20.58.60:FF:000033">
    <property type="entry name" value="Spectrin beta chain"/>
    <property type="match status" value="1"/>
</dbReference>
<dbReference type="InParanoid" id="A0A3P8WDI8"/>
<dbReference type="PRINTS" id="PR00683">
    <property type="entry name" value="SPECTRINPH"/>
</dbReference>
<dbReference type="GO" id="GO:0008091">
    <property type="term" value="C:spectrin"/>
    <property type="evidence" value="ECO:0007669"/>
    <property type="project" value="InterPro"/>
</dbReference>
<dbReference type="Gene3D" id="1.20.58.60">
    <property type="match status" value="11"/>
</dbReference>
<dbReference type="FunFam" id="2.30.29.30:FF:000024">
    <property type="entry name" value="Spectrin beta chain"/>
    <property type="match status" value="1"/>
</dbReference>
<dbReference type="InterPro" id="IPR002017">
    <property type="entry name" value="Spectrin_repeat"/>
</dbReference>
<dbReference type="CDD" id="cd00176">
    <property type="entry name" value="SPEC"/>
    <property type="match status" value="7"/>
</dbReference>
<feature type="compositionally biased region" description="Basic and acidic residues" evidence="9">
    <location>
        <begin position="1895"/>
        <end position="1906"/>
    </location>
</feature>
<feature type="compositionally biased region" description="Low complexity" evidence="9">
    <location>
        <begin position="1882"/>
        <end position="1894"/>
    </location>
</feature>
<evidence type="ECO:0000313" key="12">
    <source>
        <dbReference type="Proteomes" id="UP000265120"/>
    </source>
</evidence>